<organism evidence="2 3">
    <name type="scientific">Vigna unguiculata</name>
    <name type="common">Cowpea</name>
    <dbReference type="NCBI Taxonomy" id="3917"/>
    <lineage>
        <taxon>Eukaryota</taxon>
        <taxon>Viridiplantae</taxon>
        <taxon>Streptophyta</taxon>
        <taxon>Embryophyta</taxon>
        <taxon>Tracheophyta</taxon>
        <taxon>Spermatophyta</taxon>
        <taxon>Magnoliopsida</taxon>
        <taxon>eudicotyledons</taxon>
        <taxon>Gunneridae</taxon>
        <taxon>Pentapetalae</taxon>
        <taxon>rosids</taxon>
        <taxon>fabids</taxon>
        <taxon>Fabales</taxon>
        <taxon>Fabaceae</taxon>
        <taxon>Papilionoideae</taxon>
        <taxon>50 kb inversion clade</taxon>
        <taxon>NPAAA clade</taxon>
        <taxon>indigoferoid/millettioid clade</taxon>
        <taxon>Phaseoleae</taxon>
        <taxon>Vigna</taxon>
    </lineage>
</organism>
<evidence type="ECO:0000313" key="2">
    <source>
        <dbReference type="EMBL" id="QCE07146.1"/>
    </source>
</evidence>
<evidence type="ECO:0000313" key="3">
    <source>
        <dbReference type="Proteomes" id="UP000501690"/>
    </source>
</evidence>
<feature type="region of interest" description="Disordered" evidence="1">
    <location>
        <begin position="18"/>
        <end position="44"/>
    </location>
</feature>
<dbReference type="AlphaFoldDB" id="A0A4D6N074"/>
<evidence type="ECO:0000256" key="1">
    <source>
        <dbReference type="SAM" id="MobiDB-lite"/>
    </source>
</evidence>
<accession>A0A4D6N074</accession>
<name>A0A4D6N074_VIGUN</name>
<sequence>MGYCLLIFKQSKLLNDKNLNPTAAPETPFPSTEPVRHSRAHLPTSTRRRSALLLTPNLRRTDKLFFFVEDREGRLWVVAWYLS</sequence>
<dbReference type="Proteomes" id="UP000501690">
    <property type="component" value="Linkage Group LG9"/>
</dbReference>
<gene>
    <name evidence="2" type="ORF">DEO72_LG9g2162</name>
</gene>
<keyword evidence="3" id="KW-1185">Reference proteome</keyword>
<protein>
    <submittedName>
        <fullName evidence="2">Uncharacterized protein</fullName>
    </submittedName>
</protein>
<proteinExistence type="predicted"/>
<dbReference type="EMBL" id="CP039353">
    <property type="protein sequence ID" value="QCE07146.1"/>
    <property type="molecule type" value="Genomic_DNA"/>
</dbReference>
<reference evidence="2 3" key="1">
    <citation type="submission" date="2019-04" db="EMBL/GenBank/DDBJ databases">
        <title>An improved genome assembly and genetic linkage map for asparagus bean, Vigna unguiculata ssp. sesquipedialis.</title>
        <authorList>
            <person name="Xia Q."/>
            <person name="Zhang R."/>
            <person name="Dong Y."/>
        </authorList>
    </citation>
    <scope>NUCLEOTIDE SEQUENCE [LARGE SCALE GENOMIC DNA]</scope>
    <source>
        <tissue evidence="2">Leaf</tissue>
    </source>
</reference>